<feature type="compositionally biased region" description="Polar residues" evidence="1">
    <location>
        <begin position="47"/>
        <end position="63"/>
    </location>
</feature>
<dbReference type="SUPFAM" id="SSF46565">
    <property type="entry name" value="Chaperone J-domain"/>
    <property type="match status" value="1"/>
</dbReference>
<sequence>MEDHANEGKKSPLDDIINHMTADWHTYGLPPGGGGGPAQAPAPHSSHVWTNWHGQGQTATPNPGQVPGQGTGQARQPQPYFMMGGGEPTLPVFFQADQPPPGYPLDPQAGKAQDFFSQPIQTAVPTDGNDVGGTMVDIGGGNFVKVRYSGGHGGTVNPQYLPVSAGSTVTNVIPPSLDNILPPTNQSESSRQHTTLGNNYGLFRELPSQQLIQNLVGNWTVPNQTGRYNPFGLALNESNDSCHENVKDVEPPKKNDKSVRRTRIIAEVRPMRPSYSAVLTTPSPAPSPLKPNMPVSPSNGHGQNNISSALVTNSVNKINSDTSRPKSTSSVSSGKGKNSSKSNGVVNQGSKLKRQHSNGNEEANNVAIKTGHMISTPKSSGLSSSSSADLDESALGNSSPTSLSRRWVSLDDLENEVDNPDSSQVFEEGGPSSEVPGKDGNTSDKKSADKASTRSGARPGLKQSSSSVSDEGFLNNKTPSGSGATKSGNTIGTNSTKRPIHINNNLGTNHGSHWTGQQSANQSSNPSKGDKTVRSSKSGRTGSDERKGAKNDGKSISGGSNSSGMSGRSGRGSMSSMADKAAVLQSKRNQRGSRRKDGVAAATVVFRKYGQLALTAIKWFFHLLSDVVGMSLRLSLHLCLVFWENWVLSTATWLQSCFWRIPQLLPERILHSRTWRFICKCLGKNDPGEQSRSSSKKSGRGVEGRESVIPGGLSHNISMPSTGEEAMKRLLACKGKDPYSILGVTPTCSDDDVKKYYKRQAFLVHPDKNNQPGAEEAFKILVHAFELIGEPEKRAEYDRYVAETQQVEQAWSELSDLLSQLHQKMEYAANTIRCTNCGKRHKRIAVPRKPFAARFCAQCKIKHSAKEGDIWAETMVMGFLWHYYACMEGAVYDITDWASCQTNNLRHLKPNSHTVQYRIVLGRQHQQNPRAPSEPDLENFLSSLYNQAGGATKGATGSGESSTSPNVPSRQDTARNRKKGKRNK</sequence>
<reference evidence="3" key="1">
    <citation type="submission" date="2021-07" db="EMBL/GenBank/DDBJ databases">
        <authorList>
            <person name="Catto M.A."/>
            <person name="Jacobson A."/>
            <person name="Kennedy G."/>
            <person name="Labadie P."/>
            <person name="Hunt B.G."/>
            <person name="Srinivasan R."/>
        </authorList>
    </citation>
    <scope>NUCLEOTIDE SEQUENCE</scope>
    <source>
        <strain evidence="3">PL_HMW_Pooled</strain>
        <tissue evidence="3">Head</tissue>
    </source>
</reference>
<reference evidence="3" key="2">
    <citation type="journal article" date="2023" name="BMC Genomics">
        <title>Pest status, molecular evolution, and epigenetic factors derived from the genome assembly of Frankliniella fusca, a thysanopteran phytovirus vector.</title>
        <authorList>
            <person name="Catto M.A."/>
            <person name="Labadie P.E."/>
            <person name="Jacobson A.L."/>
            <person name="Kennedy G.G."/>
            <person name="Srinivasan R."/>
            <person name="Hunt B.G."/>
        </authorList>
    </citation>
    <scope>NUCLEOTIDE SEQUENCE</scope>
    <source>
        <strain evidence="3">PL_HMW_Pooled</strain>
    </source>
</reference>
<feature type="region of interest" description="Disordered" evidence="1">
    <location>
        <begin position="685"/>
        <end position="714"/>
    </location>
</feature>
<feature type="region of interest" description="Disordered" evidence="1">
    <location>
        <begin position="948"/>
        <end position="984"/>
    </location>
</feature>
<comment type="caution">
    <text evidence="3">The sequence shown here is derived from an EMBL/GenBank/DDBJ whole genome shotgun (WGS) entry which is preliminary data.</text>
</comment>
<dbReference type="InterPro" id="IPR052317">
    <property type="entry name" value="Viral_replicn-host_int_reg"/>
</dbReference>
<feature type="region of interest" description="Disordered" evidence="1">
    <location>
        <begin position="27"/>
        <end position="77"/>
    </location>
</feature>
<organism evidence="3 4">
    <name type="scientific">Frankliniella fusca</name>
    <dbReference type="NCBI Taxonomy" id="407009"/>
    <lineage>
        <taxon>Eukaryota</taxon>
        <taxon>Metazoa</taxon>
        <taxon>Ecdysozoa</taxon>
        <taxon>Arthropoda</taxon>
        <taxon>Hexapoda</taxon>
        <taxon>Insecta</taxon>
        <taxon>Pterygota</taxon>
        <taxon>Neoptera</taxon>
        <taxon>Paraneoptera</taxon>
        <taxon>Thysanoptera</taxon>
        <taxon>Terebrantia</taxon>
        <taxon>Thripoidea</taxon>
        <taxon>Thripidae</taxon>
        <taxon>Frankliniella</taxon>
    </lineage>
</organism>
<evidence type="ECO:0000256" key="1">
    <source>
        <dbReference type="SAM" id="MobiDB-lite"/>
    </source>
</evidence>
<feature type="compositionally biased region" description="Low complexity" evidence="1">
    <location>
        <begin position="554"/>
        <end position="577"/>
    </location>
</feature>
<dbReference type="Pfam" id="PF00226">
    <property type="entry name" value="DnaJ"/>
    <property type="match status" value="1"/>
</dbReference>
<name>A0AAE1HJ30_9NEOP</name>
<feature type="region of interest" description="Disordered" evidence="1">
    <location>
        <begin position="275"/>
        <end position="360"/>
    </location>
</feature>
<protein>
    <submittedName>
        <fullName evidence="3">DnaJ-like protein subfamily C member 14</fullName>
    </submittedName>
</protein>
<evidence type="ECO:0000313" key="3">
    <source>
        <dbReference type="EMBL" id="KAK3922286.1"/>
    </source>
</evidence>
<feature type="compositionally biased region" description="Low complexity" evidence="1">
    <location>
        <begin position="329"/>
        <end position="347"/>
    </location>
</feature>
<dbReference type="PRINTS" id="PR00625">
    <property type="entry name" value="JDOMAIN"/>
</dbReference>
<feature type="compositionally biased region" description="Polar residues" evidence="1">
    <location>
        <begin position="462"/>
        <end position="527"/>
    </location>
</feature>
<feature type="region of interest" description="Disordered" evidence="1">
    <location>
        <begin position="415"/>
        <end position="597"/>
    </location>
</feature>
<dbReference type="EMBL" id="JAHWGI010001086">
    <property type="protein sequence ID" value="KAK3922286.1"/>
    <property type="molecule type" value="Genomic_DNA"/>
</dbReference>
<feature type="compositionally biased region" description="Basic and acidic residues" evidence="1">
    <location>
        <begin position="441"/>
        <end position="452"/>
    </location>
</feature>
<dbReference type="AlphaFoldDB" id="A0AAE1HJ30"/>
<feature type="region of interest" description="Disordered" evidence="1">
    <location>
        <begin position="243"/>
        <end position="263"/>
    </location>
</feature>
<dbReference type="InterPro" id="IPR032843">
    <property type="entry name" value="Jiv"/>
</dbReference>
<feature type="compositionally biased region" description="Basic and acidic residues" evidence="1">
    <location>
        <begin position="542"/>
        <end position="553"/>
    </location>
</feature>
<feature type="compositionally biased region" description="Low complexity" evidence="1">
    <location>
        <begin position="379"/>
        <end position="396"/>
    </location>
</feature>
<feature type="domain" description="J" evidence="2">
    <location>
        <begin position="737"/>
        <end position="801"/>
    </location>
</feature>
<dbReference type="Gene3D" id="1.10.287.110">
    <property type="entry name" value="DnaJ domain"/>
    <property type="match status" value="1"/>
</dbReference>
<dbReference type="Pfam" id="PF14901">
    <property type="entry name" value="Jiv90"/>
    <property type="match status" value="1"/>
</dbReference>
<evidence type="ECO:0000259" key="2">
    <source>
        <dbReference type="PROSITE" id="PS50076"/>
    </source>
</evidence>
<dbReference type="PANTHER" id="PTHR44665:SF1">
    <property type="entry name" value="DNAJ HOMOLOG SUBFAMILY C MEMBER 14"/>
    <property type="match status" value="1"/>
</dbReference>
<gene>
    <name evidence="3" type="ORF">KUF71_011755</name>
</gene>
<accession>A0AAE1HJ30</accession>
<dbReference type="Proteomes" id="UP001219518">
    <property type="component" value="Unassembled WGS sequence"/>
</dbReference>
<feature type="region of interest" description="Disordered" evidence="1">
    <location>
        <begin position="373"/>
        <end position="403"/>
    </location>
</feature>
<proteinExistence type="predicted"/>
<keyword evidence="4" id="KW-1185">Reference proteome</keyword>
<dbReference type="PROSITE" id="PS50076">
    <property type="entry name" value="DNAJ_2"/>
    <property type="match status" value="1"/>
</dbReference>
<evidence type="ECO:0000313" key="4">
    <source>
        <dbReference type="Proteomes" id="UP001219518"/>
    </source>
</evidence>
<dbReference type="SMART" id="SM00271">
    <property type="entry name" value="DnaJ"/>
    <property type="match status" value="1"/>
</dbReference>
<dbReference type="PANTHER" id="PTHR44665">
    <property type="entry name" value="DNAJ HOMOLOG SUBFAMILY C MEMBER 14"/>
    <property type="match status" value="1"/>
</dbReference>
<feature type="compositionally biased region" description="Low complexity" evidence="1">
    <location>
        <begin position="948"/>
        <end position="964"/>
    </location>
</feature>
<dbReference type="InterPro" id="IPR001623">
    <property type="entry name" value="DnaJ_domain"/>
</dbReference>
<feature type="compositionally biased region" description="Polar residues" evidence="1">
    <location>
        <begin position="295"/>
        <end position="328"/>
    </location>
</feature>
<dbReference type="InterPro" id="IPR036869">
    <property type="entry name" value="J_dom_sf"/>
</dbReference>
<dbReference type="CDD" id="cd06257">
    <property type="entry name" value="DnaJ"/>
    <property type="match status" value="1"/>
</dbReference>